<dbReference type="GO" id="GO:0016765">
    <property type="term" value="F:transferase activity, transferring alkyl or aryl (other than methyl) groups"/>
    <property type="evidence" value="ECO:0007669"/>
    <property type="project" value="InterPro"/>
</dbReference>
<evidence type="ECO:0000256" key="2">
    <source>
        <dbReference type="ARBA" id="ARBA00022475"/>
    </source>
</evidence>
<dbReference type="Proteomes" id="UP000186406">
    <property type="component" value="Unassembled WGS sequence"/>
</dbReference>
<feature type="transmembrane region" description="Helical" evidence="6">
    <location>
        <begin position="219"/>
        <end position="242"/>
    </location>
</feature>
<gene>
    <name evidence="7" type="ORF">SAMN02745172_03830</name>
</gene>
<organism evidence="7 8">
    <name type="scientific">Pseudoxanthobacter soli DSM 19599</name>
    <dbReference type="NCBI Taxonomy" id="1123029"/>
    <lineage>
        <taxon>Bacteria</taxon>
        <taxon>Pseudomonadati</taxon>
        <taxon>Pseudomonadota</taxon>
        <taxon>Alphaproteobacteria</taxon>
        <taxon>Hyphomicrobiales</taxon>
        <taxon>Segnochrobactraceae</taxon>
        <taxon>Pseudoxanthobacter</taxon>
    </lineage>
</organism>
<dbReference type="InterPro" id="IPR044878">
    <property type="entry name" value="UbiA_sf"/>
</dbReference>
<dbReference type="GO" id="GO:0009247">
    <property type="term" value="P:glycolipid biosynthetic process"/>
    <property type="evidence" value="ECO:0007669"/>
    <property type="project" value="TreeGrafter"/>
</dbReference>
<feature type="transmembrane region" description="Helical" evidence="6">
    <location>
        <begin position="297"/>
        <end position="316"/>
    </location>
</feature>
<protein>
    <submittedName>
        <fullName evidence="7">4-hydroxybenzoate polyprenyltransferase</fullName>
    </submittedName>
</protein>
<proteinExistence type="predicted"/>
<dbReference type="Gene3D" id="1.10.357.140">
    <property type="entry name" value="UbiA prenyltransferase"/>
    <property type="match status" value="1"/>
</dbReference>
<dbReference type="GO" id="GO:0005886">
    <property type="term" value="C:plasma membrane"/>
    <property type="evidence" value="ECO:0007669"/>
    <property type="project" value="TreeGrafter"/>
</dbReference>
<keyword evidence="5 6" id="KW-0472">Membrane</keyword>
<accession>A0A1M7ZQL0</accession>
<comment type="subcellular location">
    <subcellularLocation>
        <location evidence="1">Membrane</location>
        <topology evidence="1">Multi-pass membrane protein</topology>
    </subcellularLocation>
</comment>
<dbReference type="NCBIfam" id="NF006088">
    <property type="entry name" value="PRK08238.1"/>
    <property type="match status" value="1"/>
</dbReference>
<dbReference type="Gene3D" id="3.40.50.1000">
    <property type="entry name" value="HAD superfamily/HAD-like"/>
    <property type="match status" value="1"/>
</dbReference>
<dbReference type="EMBL" id="FRXO01000011">
    <property type="protein sequence ID" value="SHO67157.1"/>
    <property type="molecule type" value="Genomic_DNA"/>
</dbReference>
<dbReference type="PANTHER" id="PTHR11048:SF5">
    <property type="entry name" value="DECAPRENYL-PHOSPHATE PHOSPHORIBOSYLTRANSFERASE"/>
    <property type="match status" value="1"/>
</dbReference>
<dbReference type="AlphaFoldDB" id="A0A1M7ZQL0"/>
<evidence type="ECO:0000313" key="7">
    <source>
        <dbReference type="EMBL" id="SHO67157.1"/>
    </source>
</evidence>
<keyword evidence="3 6" id="KW-0812">Transmembrane</keyword>
<evidence type="ECO:0000313" key="8">
    <source>
        <dbReference type="Proteomes" id="UP000186406"/>
    </source>
</evidence>
<evidence type="ECO:0000256" key="3">
    <source>
        <dbReference type="ARBA" id="ARBA00022692"/>
    </source>
</evidence>
<dbReference type="InterPro" id="IPR039653">
    <property type="entry name" value="Prenyltransferase"/>
</dbReference>
<sequence>MKTLRQGKANFKSRLADEAVVEIETLPFNEDVLVFLKAEHARGRPIYIASASDRRYVEALAGHLGFFTGVFGSENGLNLAGEVKAQRLCEAFGEKGFDYIGDAAIDEAVWRRAHSVYIANADPRHLAEVRAWAPEASALGMRKSHWHEYVRAIRVHQWLKNLLVFVPALAAHELGPGLGACILAFLSFSLCASSVYILNDLLDLRNDRAHARKKERPFAAGRIPLLRGALLFPVLLGLSFLIALFLPWKFLGVLAAYYALTCAYSFTLKRKMLVDVVALACLYGTRLWAGAAAVGLAISPWLMAFAIFIFLCLALVKRCSELIDRMSKGRGDPVGRGYRLSDLPALQSMAAAAGYVSVLVLALYFNSDVVVPLYAHPNWLWVICVLLLFWISRVLLLTHRGEMHDDPVVFAATDRISQMTAVACGLVIFVSQ</sequence>
<feature type="transmembrane region" description="Helical" evidence="6">
    <location>
        <begin position="345"/>
        <end position="366"/>
    </location>
</feature>
<dbReference type="InterPro" id="IPR000537">
    <property type="entry name" value="UbiA_prenyltransferase"/>
</dbReference>
<dbReference type="CDD" id="cd13963">
    <property type="entry name" value="PT_UbiA_2"/>
    <property type="match status" value="1"/>
</dbReference>
<name>A0A1M7ZQL0_9HYPH</name>
<dbReference type="Pfam" id="PF01040">
    <property type="entry name" value="UbiA"/>
    <property type="match status" value="1"/>
</dbReference>
<keyword evidence="2" id="KW-1003">Cell membrane</keyword>
<reference evidence="7 8" key="1">
    <citation type="submission" date="2016-12" db="EMBL/GenBank/DDBJ databases">
        <authorList>
            <person name="Song W.-J."/>
            <person name="Kurnit D.M."/>
        </authorList>
    </citation>
    <scope>NUCLEOTIDE SEQUENCE [LARGE SCALE GENOMIC DNA]</scope>
    <source>
        <strain evidence="7 8">DSM 19599</strain>
    </source>
</reference>
<feature type="transmembrane region" description="Helical" evidence="6">
    <location>
        <begin position="177"/>
        <end position="198"/>
    </location>
</feature>
<keyword evidence="7" id="KW-0808">Transferase</keyword>
<evidence type="ECO:0000256" key="4">
    <source>
        <dbReference type="ARBA" id="ARBA00022989"/>
    </source>
</evidence>
<keyword evidence="8" id="KW-1185">Reference proteome</keyword>
<dbReference type="SUPFAM" id="SSF56784">
    <property type="entry name" value="HAD-like"/>
    <property type="match status" value="1"/>
</dbReference>
<dbReference type="InterPro" id="IPR023214">
    <property type="entry name" value="HAD_sf"/>
</dbReference>
<evidence type="ECO:0000256" key="5">
    <source>
        <dbReference type="ARBA" id="ARBA00023136"/>
    </source>
</evidence>
<feature type="transmembrane region" description="Helical" evidence="6">
    <location>
        <begin position="248"/>
        <end position="266"/>
    </location>
</feature>
<dbReference type="InterPro" id="IPR036412">
    <property type="entry name" value="HAD-like_sf"/>
</dbReference>
<keyword evidence="4 6" id="KW-1133">Transmembrane helix</keyword>
<evidence type="ECO:0000256" key="6">
    <source>
        <dbReference type="SAM" id="Phobius"/>
    </source>
</evidence>
<evidence type="ECO:0000256" key="1">
    <source>
        <dbReference type="ARBA" id="ARBA00004141"/>
    </source>
</evidence>
<feature type="transmembrane region" description="Helical" evidence="6">
    <location>
        <begin position="273"/>
        <end position="291"/>
    </location>
</feature>
<dbReference type="PANTHER" id="PTHR11048">
    <property type="entry name" value="PRENYLTRANSFERASES"/>
    <property type="match status" value="1"/>
</dbReference>
<dbReference type="STRING" id="1123029.SAMN02745172_03830"/>
<feature type="transmembrane region" description="Helical" evidence="6">
    <location>
        <begin position="378"/>
        <end position="396"/>
    </location>
</feature>